<protein>
    <submittedName>
        <fullName evidence="1">Uncharacterized protein</fullName>
    </submittedName>
</protein>
<evidence type="ECO:0000313" key="2">
    <source>
        <dbReference type="Proteomes" id="UP001163321"/>
    </source>
</evidence>
<keyword evidence="2" id="KW-1185">Reference proteome</keyword>
<gene>
    <name evidence="1" type="ORF">PsorP6_008737</name>
</gene>
<accession>A0ACC0VZ05</accession>
<sequence length="114" mass="13026">MYTRLKEPFTILDGMEALKLVLPETLKGWEQKAKTDSTSSSTCNDVCQEKAQLKYRKVWSITNTPITKSLGLALMNLTKSLPFDDDRVSRRFSVSSINFTQLFGRERIIYLLTG</sequence>
<dbReference type="EMBL" id="CM047584">
    <property type="protein sequence ID" value="KAI9911800.1"/>
    <property type="molecule type" value="Genomic_DNA"/>
</dbReference>
<comment type="caution">
    <text evidence="1">The sequence shown here is derived from an EMBL/GenBank/DDBJ whole genome shotgun (WGS) entry which is preliminary data.</text>
</comment>
<name>A0ACC0VZ05_9STRA</name>
<evidence type="ECO:0000313" key="1">
    <source>
        <dbReference type="EMBL" id="KAI9911800.1"/>
    </source>
</evidence>
<dbReference type="Proteomes" id="UP001163321">
    <property type="component" value="Chromosome 5"/>
</dbReference>
<organism evidence="1 2">
    <name type="scientific">Peronosclerospora sorghi</name>
    <dbReference type="NCBI Taxonomy" id="230839"/>
    <lineage>
        <taxon>Eukaryota</taxon>
        <taxon>Sar</taxon>
        <taxon>Stramenopiles</taxon>
        <taxon>Oomycota</taxon>
        <taxon>Peronosporomycetes</taxon>
        <taxon>Peronosporales</taxon>
        <taxon>Peronosporaceae</taxon>
        <taxon>Peronosclerospora</taxon>
    </lineage>
</organism>
<reference evidence="1 2" key="1">
    <citation type="journal article" date="2022" name="bioRxiv">
        <title>The genome of the oomycete Peronosclerospora sorghi, a cosmopolitan pathogen of maize and sorghum, is inflated with dispersed pseudogenes.</title>
        <authorList>
            <person name="Fletcher K."/>
            <person name="Martin F."/>
            <person name="Isakeit T."/>
            <person name="Cavanaugh K."/>
            <person name="Magill C."/>
            <person name="Michelmore R."/>
        </authorList>
    </citation>
    <scope>NUCLEOTIDE SEQUENCE [LARGE SCALE GENOMIC DNA]</scope>
    <source>
        <strain evidence="1">P6</strain>
    </source>
</reference>
<proteinExistence type="predicted"/>